<comment type="subcellular location">
    <subcellularLocation>
        <location evidence="1">Cell membrane</location>
        <topology evidence="1">Multi-pass membrane protein</topology>
    </subcellularLocation>
</comment>
<dbReference type="EMBL" id="BOMH01000045">
    <property type="protein sequence ID" value="GID68210.1"/>
    <property type="molecule type" value="Genomic_DNA"/>
</dbReference>
<feature type="transmembrane region" description="Helical" evidence="6">
    <location>
        <begin position="406"/>
        <end position="432"/>
    </location>
</feature>
<organism evidence="8 9">
    <name type="scientific">Actinoplanes cyaneus</name>
    <dbReference type="NCBI Taxonomy" id="52696"/>
    <lineage>
        <taxon>Bacteria</taxon>
        <taxon>Bacillati</taxon>
        <taxon>Actinomycetota</taxon>
        <taxon>Actinomycetes</taxon>
        <taxon>Micromonosporales</taxon>
        <taxon>Micromonosporaceae</taxon>
        <taxon>Actinoplanes</taxon>
    </lineage>
</organism>
<feature type="transmembrane region" description="Helical" evidence="6">
    <location>
        <begin position="47"/>
        <end position="80"/>
    </location>
</feature>
<evidence type="ECO:0000313" key="9">
    <source>
        <dbReference type="Proteomes" id="UP000619479"/>
    </source>
</evidence>
<evidence type="ECO:0000256" key="2">
    <source>
        <dbReference type="ARBA" id="ARBA00022475"/>
    </source>
</evidence>
<proteinExistence type="predicted"/>
<evidence type="ECO:0000256" key="1">
    <source>
        <dbReference type="ARBA" id="ARBA00004651"/>
    </source>
</evidence>
<evidence type="ECO:0000256" key="5">
    <source>
        <dbReference type="ARBA" id="ARBA00023136"/>
    </source>
</evidence>
<keyword evidence="9" id="KW-1185">Reference proteome</keyword>
<reference evidence="8" key="1">
    <citation type="submission" date="2021-01" db="EMBL/GenBank/DDBJ databases">
        <title>Whole genome shotgun sequence of Actinoplanes cyaneus NBRC 14990.</title>
        <authorList>
            <person name="Komaki H."/>
            <person name="Tamura T."/>
        </authorList>
    </citation>
    <scope>NUCLEOTIDE SEQUENCE</scope>
    <source>
        <strain evidence="8">NBRC 14990</strain>
    </source>
</reference>
<dbReference type="Proteomes" id="UP000619479">
    <property type="component" value="Unassembled WGS sequence"/>
</dbReference>
<name>A0A919M3F2_9ACTN</name>
<gene>
    <name evidence="8" type="ORF">Acy02nite_60910</name>
</gene>
<dbReference type="RefSeq" id="WP_203747000.1">
    <property type="nucleotide sequence ID" value="NZ_BAAAUC010000055.1"/>
</dbReference>
<feature type="transmembrane region" description="Helical" evidence="6">
    <location>
        <begin position="368"/>
        <end position="394"/>
    </location>
</feature>
<dbReference type="GO" id="GO:0005886">
    <property type="term" value="C:plasma membrane"/>
    <property type="evidence" value="ECO:0007669"/>
    <property type="project" value="UniProtKB-SubCell"/>
</dbReference>
<evidence type="ECO:0000259" key="7">
    <source>
        <dbReference type="Pfam" id="PF02687"/>
    </source>
</evidence>
<keyword evidence="5 6" id="KW-0472">Membrane</keyword>
<keyword evidence="2" id="KW-1003">Cell membrane</keyword>
<feature type="transmembrane region" description="Helical" evidence="6">
    <location>
        <begin position="100"/>
        <end position="125"/>
    </location>
</feature>
<evidence type="ECO:0000256" key="3">
    <source>
        <dbReference type="ARBA" id="ARBA00022692"/>
    </source>
</evidence>
<feature type="transmembrane region" description="Helical" evidence="6">
    <location>
        <begin position="197"/>
        <end position="215"/>
    </location>
</feature>
<protein>
    <recommendedName>
        <fullName evidence="7">ABC3 transporter permease C-terminal domain-containing protein</fullName>
    </recommendedName>
</protein>
<evidence type="ECO:0000313" key="8">
    <source>
        <dbReference type="EMBL" id="GID68210.1"/>
    </source>
</evidence>
<accession>A0A919M3F2</accession>
<sequence>MRRLILADLLDNSRVWLGVLLVMISTALVAAVVASDIETGVTAGGNVALALYAISGVIILFSAVTAIIVLGSVTALAVTLHQRAYALWQLVGFRPGHVRAVVHAQVAILAVLGSGIGCALALPAVGPLFRFSFASTADFDTATPRFGVLSAAGVVLFVLLLAVASSARGARRAALTPAIATLREADVPRVPMTGKRWITATIMVGLLAWIVSTLPGTAVERLAVPLMLIGPLVAGILATMGPLFMAPLVRAWTALVPTTWSSAWYLARNTTASHISRSAAVINPLVVATALAGGLYAANDTVRAATTDAGSLSAGTVVLLLGGPLVLSLVGATVSVFMSSRTREREVALLVATGATWATAIRAAVAEALIYVGTAALLGVAAVTVTRIVGLWAAGTGLPSTVSQPATAVAVIICGAALLMVPATVIPTLVALRRNAPRLLTGE</sequence>
<dbReference type="Pfam" id="PF02687">
    <property type="entry name" value="FtsX"/>
    <property type="match status" value="1"/>
</dbReference>
<feature type="transmembrane region" description="Helical" evidence="6">
    <location>
        <begin position="146"/>
        <end position="167"/>
    </location>
</feature>
<feature type="transmembrane region" description="Helical" evidence="6">
    <location>
        <begin position="222"/>
        <end position="243"/>
    </location>
</feature>
<keyword evidence="3 6" id="KW-0812">Transmembrane</keyword>
<feature type="transmembrane region" description="Helical" evidence="6">
    <location>
        <begin position="318"/>
        <end position="338"/>
    </location>
</feature>
<evidence type="ECO:0000256" key="4">
    <source>
        <dbReference type="ARBA" id="ARBA00022989"/>
    </source>
</evidence>
<keyword evidence="4 6" id="KW-1133">Transmembrane helix</keyword>
<feature type="transmembrane region" description="Helical" evidence="6">
    <location>
        <begin position="279"/>
        <end position="298"/>
    </location>
</feature>
<feature type="transmembrane region" description="Helical" evidence="6">
    <location>
        <begin position="15"/>
        <end position="35"/>
    </location>
</feature>
<dbReference type="AlphaFoldDB" id="A0A919M3F2"/>
<comment type="caution">
    <text evidence="8">The sequence shown here is derived from an EMBL/GenBank/DDBJ whole genome shotgun (WGS) entry which is preliminary data.</text>
</comment>
<dbReference type="InterPro" id="IPR003838">
    <property type="entry name" value="ABC3_permease_C"/>
</dbReference>
<feature type="domain" description="ABC3 transporter permease C-terminal" evidence="7">
    <location>
        <begin position="57"/>
        <end position="166"/>
    </location>
</feature>
<evidence type="ECO:0000256" key="6">
    <source>
        <dbReference type="SAM" id="Phobius"/>
    </source>
</evidence>